<name>A0A151K213_9HYME</name>
<evidence type="ECO:0000256" key="1">
    <source>
        <dbReference type="PROSITE-ProRule" id="PRU00047"/>
    </source>
</evidence>
<dbReference type="EMBL" id="LKEX01009191">
    <property type="protein sequence ID" value="KYN50053.1"/>
    <property type="molecule type" value="Genomic_DNA"/>
</dbReference>
<sequence length="373" mass="40589">LRIGVIRDVPTDIDDETAKKHLVSQSKIIEVNRLMLRSTRDGKTELLPSKSLCIKFAGQILPKSVSLFYTRHVVSAFIPKVRICYNCFRSGHISKTCRSKSRCMRCGETPHANPQDCGMLDVPPKCINCGGSHIPTSHDCPMVITQKKIIALAAQDNISLLAAKKKISPGPSSSPGQDVRFDFNRYPPLNNNSELASQHDDLNSGNRFAVFNSPVGSYAINEEHSYANAIKVNAIRAPPFSSQFFHPSKPTNSSPPNHSLPSPPRNHTWDARNESLIYPNGRPPTADVRNGVFFASQHPASSNSPSGCGDSDPSPLSSSSLPSPPFSAAASGNSNFDFSSLLQTLISFLIQLSSNPSILNDILRLFTRNSPPA</sequence>
<evidence type="ECO:0000256" key="2">
    <source>
        <dbReference type="SAM" id="MobiDB-lite"/>
    </source>
</evidence>
<dbReference type="InterPro" id="IPR001878">
    <property type="entry name" value="Znf_CCHC"/>
</dbReference>
<dbReference type="SUPFAM" id="SSF57756">
    <property type="entry name" value="Retrovirus zinc finger-like domains"/>
    <property type="match status" value="1"/>
</dbReference>
<dbReference type="Proteomes" id="UP000078542">
    <property type="component" value="Unassembled WGS sequence"/>
</dbReference>
<feature type="non-terminal residue" evidence="4">
    <location>
        <position position="1"/>
    </location>
</feature>
<feature type="region of interest" description="Disordered" evidence="2">
    <location>
        <begin position="296"/>
        <end position="326"/>
    </location>
</feature>
<dbReference type="PROSITE" id="PS50158">
    <property type="entry name" value="ZF_CCHC"/>
    <property type="match status" value="1"/>
</dbReference>
<evidence type="ECO:0000259" key="3">
    <source>
        <dbReference type="PROSITE" id="PS50158"/>
    </source>
</evidence>
<comment type="caution">
    <text evidence="4">The sequence shown here is derived from an EMBL/GenBank/DDBJ whole genome shotgun (WGS) entry which is preliminary data.</text>
</comment>
<organism evidence="4 5">
    <name type="scientific">Cyphomyrmex costatus</name>
    <dbReference type="NCBI Taxonomy" id="456900"/>
    <lineage>
        <taxon>Eukaryota</taxon>
        <taxon>Metazoa</taxon>
        <taxon>Ecdysozoa</taxon>
        <taxon>Arthropoda</taxon>
        <taxon>Hexapoda</taxon>
        <taxon>Insecta</taxon>
        <taxon>Pterygota</taxon>
        <taxon>Neoptera</taxon>
        <taxon>Endopterygota</taxon>
        <taxon>Hymenoptera</taxon>
        <taxon>Apocrita</taxon>
        <taxon>Aculeata</taxon>
        <taxon>Formicoidea</taxon>
        <taxon>Formicidae</taxon>
        <taxon>Myrmicinae</taxon>
        <taxon>Cyphomyrmex</taxon>
    </lineage>
</organism>
<protein>
    <recommendedName>
        <fullName evidence="3">CCHC-type domain-containing protein</fullName>
    </recommendedName>
</protein>
<dbReference type="InterPro" id="IPR036875">
    <property type="entry name" value="Znf_CCHC_sf"/>
</dbReference>
<dbReference type="AlphaFoldDB" id="A0A151K213"/>
<keyword evidence="5" id="KW-1185">Reference proteome</keyword>
<evidence type="ECO:0000313" key="4">
    <source>
        <dbReference type="EMBL" id="KYN50053.1"/>
    </source>
</evidence>
<evidence type="ECO:0000313" key="5">
    <source>
        <dbReference type="Proteomes" id="UP000078542"/>
    </source>
</evidence>
<feature type="region of interest" description="Disordered" evidence="2">
    <location>
        <begin position="243"/>
        <end position="282"/>
    </location>
</feature>
<keyword evidence="1" id="KW-0863">Zinc-finger</keyword>
<dbReference type="GO" id="GO:0008270">
    <property type="term" value="F:zinc ion binding"/>
    <property type="evidence" value="ECO:0007669"/>
    <property type="project" value="UniProtKB-KW"/>
</dbReference>
<feature type="domain" description="CCHC-type" evidence="3">
    <location>
        <begin position="84"/>
        <end position="99"/>
    </location>
</feature>
<dbReference type="Gene3D" id="4.10.60.10">
    <property type="entry name" value="Zinc finger, CCHC-type"/>
    <property type="match status" value="1"/>
</dbReference>
<proteinExistence type="predicted"/>
<gene>
    <name evidence="4" type="ORF">ALC62_00081</name>
</gene>
<reference evidence="4 5" key="1">
    <citation type="submission" date="2016-03" db="EMBL/GenBank/DDBJ databases">
        <title>Cyphomyrmex costatus WGS genome.</title>
        <authorList>
            <person name="Nygaard S."/>
            <person name="Hu H."/>
            <person name="Boomsma J."/>
            <person name="Zhang G."/>
        </authorList>
    </citation>
    <scope>NUCLEOTIDE SEQUENCE [LARGE SCALE GENOMIC DNA]</scope>
    <source>
        <strain evidence="4">MS0001</strain>
        <tissue evidence="4">Whole body</tissue>
    </source>
</reference>
<feature type="compositionally biased region" description="Low complexity" evidence="2">
    <location>
        <begin position="250"/>
        <end position="260"/>
    </location>
</feature>
<keyword evidence="1" id="KW-0862">Zinc</keyword>
<feature type="compositionally biased region" description="Low complexity" evidence="2">
    <location>
        <begin position="301"/>
        <end position="326"/>
    </location>
</feature>
<keyword evidence="1" id="KW-0479">Metal-binding</keyword>
<dbReference type="GO" id="GO:0003676">
    <property type="term" value="F:nucleic acid binding"/>
    <property type="evidence" value="ECO:0007669"/>
    <property type="project" value="InterPro"/>
</dbReference>
<accession>A0A151K213</accession>